<feature type="transmembrane region" description="Helical" evidence="1">
    <location>
        <begin position="12"/>
        <end position="32"/>
    </location>
</feature>
<dbReference type="EMBL" id="WMEY01000001">
    <property type="protein sequence ID" value="MYL62188.1"/>
    <property type="molecule type" value="Genomic_DNA"/>
</dbReference>
<feature type="transmembrane region" description="Helical" evidence="1">
    <location>
        <begin position="147"/>
        <end position="168"/>
    </location>
</feature>
<comment type="caution">
    <text evidence="2">The sequence shown here is derived from an EMBL/GenBank/DDBJ whole genome shotgun (WGS) entry which is preliminary data.</text>
</comment>
<dbReference type="PANTHER" id="PTHR35337:SF1">
    <property type="entry name" value="SLR1478 PROTEIN"/>
    <property type="match status" value="1"/>
</dbReference>
<keyword evidence="1" id="KW-1133">Transmembrane helix</keyword>
<evidence type="ECO:0000313" key="2">
    <source>
        <dbReference type="EMBL" id="MYL62188.1"/>
    </source>
</evidence>
<proteinExistence type="predicted"/>
<evidence type="ECO:0000313" key="3">
    <source>
        <dbReference type="Proteomes" id="UP000447833"/>
    </source>
</evidence>
<dbReference type="Pfam" id="PF01944">
    <property type="entry name" value="SpoIIM"/>
    <property type="match status" value="1"/>
</dbReference>
<dbReference type="AlphaFoldDB" id="A0A845EVJ4"/>
<accession>A0A845EVJ4</accession>
<feature type="transmembrane region" description="Helical" evidence="1">
    <location>
        <begin position="57"/>
        <end position="77"/>
    </location>
</feature>
<dbReference type="RefSeq" id="WP_160918065.1">
    <property type="nucleotide sequence ID" value="NZ_WMEY01000001.1"/>
</dbReference>
<reference evidence="2 3" key="1">
    <citation type="submission" date="2019-11" db="EMBL/GenBank/DDBJ databases">
        <title>Genome sequences of 17 halophilic strains isolated from different environments.</title>
        <authorList>
            <person name="Furrow R.E."/>
        </authorList>
    </citation>
    <scope>NUCLEOTIDE SEQUENCE [LARGE SCALE GENOMIC DNA]</scope>
    <source>
        <strain evidence="2 3">22506_14_FS</strain>
    </source>
</reference>
<dbReference type="Proteomes" id="UP000447833">
    <property type="component" value="Unassembled WGS sequence"/>
</dbReference>
<keyword evidence="1" id="KW-0812">Transmembrane</keyword>
<feature type="transmembrane region" description="Helical" evidence="1">
    <location>
        <begin position="109"/>
        <end position="135"/>
    </location>
</feature>
<sequence>MNILLKDKSLLLFSIILFAGGMILGITLILSVNTETAVLGMNSENYYDKREGFEGSLFFFIQNLKVVLLLVSGILLFGIPTVPILFLNGLWLGGVLAGNYLSGMGVTELFLAVVPHGLFEIPALILAGYLGLYGLKFYTEKKSWKRLSYIVGSIVLLLFLASFIEGFVTPKSI</sequence>
<protein>
    <recommendedName>
        <fullName evidence="4">Stage II sporulation protein M</fullName>
    </recommendedName>
</protein>
<dbReference type="InterPro" id="IPR002798">
    <property type="entry name" value="SpoIIM-like"/>
</dbReference>
<gene>
    <name evidence="2" type="ORF">GLW07_02340</name>
</gene>
<evidence type="ECO:0008006" key="4">
    <source>
        <dbReference type="Google" id="ProtNLM"/>
    </source>
</evidence>
<name>A0A845EVJ4_9BACL</name>
<dbReference type="PANTHER" id="PTHR35337">
    <property type="entry name" value="SLR1478 PROTEIN"/>
    <property type="match status" value="1"/>
</dbReference>
<evidence type="ECO:0000256" key="1">
    <source>
        <dbReference type="SAM" id="Phobius"/>
    </source>
</evidence>
<keyword evidence="1" id="KW-0472">Membrane</keyword>
<organism evidence="2 3">
    <name type="scientific">Guptibacillus hwajinpoensis</name>
    <dbReference type="NCBI Taxonomy" id="208199"/>
    <lineage>
        <taxon>Bacteria</taxon>
        <taxon>Bacillati</taxon>
        <taxon>Bacillota</taxon>
        <taxon>Bacilli</taxon>
        <taxon>Bacillales</taxon>
        <taxon>Guptibacillaceae</taxon>
        <taxon>Guptibacillus</taxon>
    </lineage>
</organism>